<dbReference type="Proteomes" id="UP000334923">
    <property type="component" value="Unassembled WGS sequence"/>
</dbReference>
<dbReference type="AlphaFoldDB" id="A0A5E6MLQ6"/>
<evidence type="ECO:0008006" key="3">
    <source>
        <dbReference type="Google" id="ProtNLM"/>
    </source>
</evidence>
<organism evidence="1 2">
    <name type="scientific">Methylacidimicrobium tartarophylax</name>
    <dbReference type="NCBI Taxonomy" id="1041768"/>
    <lineage>
        <taxon>Bacteria</taxon>
        <taxon>Pseudomonadati</taxon>
        <taxon>Verrucomicrobiota</taxon>
        <taxon>Methylacidimicrobium</taxon>
    </lineage>
</organism>
<evidence type="ECO:0000313" key="1">
    <source>
        <dbReference type="EMBL" id="VVM06997.1"/>
    </source>
</evidence>
<dbReference type="EMBL" id="CABFVA020000079">
    <property type="protein sequence ID" value="VVM06997.1"/>
    <property type="molecule type" value="Genomic_DNA"/>
</dbReference>
<reference evidence="1 2" key="1">
    <citation type="submission" date="2019-09" db="EMBL/GenBank/DDBJ databases">
        <authorList>
            <person name="Cremers G."/>
        </authorList>
    </citation>
    <scope>NUCLEOTIDE SEQUENCE [LARGE SCALE GENOMIC DNA]</scope>
    <source>
        <strain evidence="1">4A</strain>
    </source>
</reference>
<accession>A0A5E6MLQ6</accession>
<name>A0A5E6MLQ6_9BACT</name>
<protein>
    <recommendedName>
        <fullName evidence="3">HTH cro/C1-type domain-containing protein</fullName>
    </recommendedName>
</protein>
<keyword evidence="2" id="KW-1185">Reference proteome</keyword>
<evidence type="ECO:0000313" key="2">
    <source>
        <dbReference type="Proteomes" id="UP000334923"/>
    </source>
</evidence>
<sequence length="122" mass="13203">MKGGSSKAAREEVNEMVLTRDFEETIVERVRRDPNFSKALLDEAATLFLNGEADTARLVLRDLVNATVGFEALAVETGKPAKSLHRMLSKSGNPTMDNLAVILGVVRKKLGVEIKAHAVEAG</sequence>
<proteinExistence type="predicted"/>
<gene>
    <name evidence="1" type="ORF">MAMT_01496</name>
</gene>